<dbReference type="AlphaFoldDB" id="A0A239GY17"/>
<protein>
    <submittedName>
        <fullName evidence="3">Uncharacterized protein</fullName>
    </submittedName>
</protein>
<dbReference type="Proteomes" id="UP000198480">
    <property type="component" value="Unassembled WGS sequence"/>
</dbReference>
<dbReference type="EMBL" id="FZOK01000020">
    <property type="protein sequence ID" value="SNS73811.1"/>
    <property type="molecule type" value="Genomic_DNA"/>
</dbReference>
<evidence type="ECO:0000313" key="4">
    <source>
        <dbReference type="Proteomes" id="UP000198480"/>
    </source>
</evidence>
<sequence length="86" mass="9757">MAGGTSGFTMIQSSKDNRSIRSGRTKMSESPYLLKHVKTLNSDPELYTELISERFDRKAQSNQFSILIFIILGILISTFFYFLIVG</sequence>
<proteinExistence type="predicted"/>
<keyword evidence="2" id="KW-0472">Membrane</keyword>
<evidence type="ECO:0000256" key="1">
    <source>
        <dbReference type="SAM" id="MobiDB-lite"/>
    </source>
</evidence>
<accession>A0A239GY17</accession>
<gene>
    <name evidence="3" type="ORF">SAMN06295967_12027</name>
</gene>
<keyword evidence="2" id="KW-0812">Transmembrane</keyword>
<dbReference type="OrthoDB" id="839730at2"/>
<evidence type="ECO:0000313" key="3">
    <source>
        <dbReference type="EMBL" id="SNS73811.1"/>
    </source>
</evidence>
<keyword evidence="4" id="KW-1185">Reference proteome</keyword>
<organism evidence="3 4">
    <name type="scientific">Belliella buryatensis</name>
    <dbReference type="NCBI Taxonomy" id="1500549"/>
    <lineage>
        <taxon>Bacteria</taxon>
        <taxon>Pseudomonadati</taxon>
        <taxon>Bacteroidota</taxon>
        <taxon>Cytophagia</taxon>
        <taxon>Cytophagales</taxon>
        <taxon>Cyclobacteriaceae</taxon>
        <taxon>Belliella</taxon>
    </lineage>
</organism>
<dbReference type="RefSeq" id="WP_141107411.1">
    <property type="nucleotide sequence ID" value="NZ_FZOK01000020.1"/>
</dbReference>
<keyword evidence="2" id="KW-1133">Transmembrane helix</keyword>
<evidence type="ECO:0000256" key="2">
    <source>
        <dbReference type="SAM" id="Phobius"/>
    </source>
</evidence>
<reference evidence="4" key="1">
    <citation type="submission" date="2017-06" db="EMBL/GenBank/DDBJ databases">
        <authorList>
            <person name="Varghese N."/>
            <person name="Submissions S."/>
        </authorList>
    </citation>
    <scope>NUCLEOTIDE SEQUENCE [LARGE SCALE GENOMIC DNA]</scope>
    <source>
        <strain evidence="4">5C</strain>
    </source>
</reference>
<feature type="region of interest" description="Disordered" evidence="1">
    <location>
        <begin position="1"/>
        <end position="25"/>
    </location>
</feature>
<name>A0A239GY17_9BACT</name>
<feature type="transmembrane region" description="Helical" evidence="2">
    <location>
        <begin position="64"/>
        <end position="84"/>
    </location>
</feature>